<proteinExistence type="predicted"/>
<name>A0A699T1Z8_TANCI</name>
<feature type="compositionally biased region" description="Pro residues" evidence="1">
    <location>
        <begin position="21"/>
        <end position="34"/>
    </location>
</feature>
<protein>
    <submittedName>
        <fullName evidence="2">Uncharacterized protein</fullName>
    </submittedName>
</protein>
<feature type="compositionally biased region" description="Basic and acidic residues" evidence="1">
    <location>
        <begin position="84"/>
        <end position="118"/>
    </location>
</feature>
<gene>
    <name evidence="2" type="ORF">Tci_876441</name>
</gene>
<organism evidence="2">
    <name type="scientific">Tanacetum cinerariifolium</name>
    <name type="common">Dalmatian daisy</name>
    <name type="synonym">Chrysanthemum cinerariifolium</name>
    <dbReference type="NCBI Taxonomy" id="118510"/>
    <lineage>
        <taxon>Eukaryota</taxon>
        <taxon>Viridiplantae</taxon>
        <taxon>Streptophyta</taxon>
        <taxon>Embryophyta</taxon>
        <taxon>Tracheophyta</taxon>
        <taxon>Spermatophyta</taxon>
        <taxon>Magnoliopsida</taxon>
        <taxon>eudicotyledons</taxon>
        <taxon>Gunneridae</taxon>
        <taxon>Pentapetalae</taxon>
        <taxon>asterids</taxon>
        <taxon>campanulids</taxon>
        <taxon>Asterales</taxon>
        <taxon>Asteraceae</taxon>
        <taxon>Asteroideae</taxon>
        <taxon>Anthemideae</taxon>
        <taxon>Anthemidinae</taxon>
        <taxon>Tanacetum</taxon>
    </lineage>
</organism>
<feature type="region of interest" description="Disordered" evidence="1">
    <location>
        <begin position="1"/>
        <end position="53"/>
    </location>
</feature>
<dbReference type="AlphaFoldDB" id="A0A699T1Z8"/>
<feature type="compositionally biased region" description="Polar residues" evidence="1">
    <location>
        <begin position="38"/>
        <end position="53"/>
    </location>
</feature>
<evidence type="ECO:0000256" key="1">
    <source>
        <dbReference type="SAM" id="MobiDB-lite"/>
    </source>
</evidence>
<sequence>DLEEAHQKKRKRRDIPRTPFGSPPPQPPPPPPPAGASVLQSTTSAPQSMGWTTFDTRYESAGICGTQELSLIDSLIQDDSIPDEQVHLSDDKDSRSDHLPKADSRKDWWKPLPKEKRPATPKLTWTIPSSNVLDVKNN</sequence>
<reference evidence="2" key="1">
    <citation type="journal article" date="2019" name="Sci. Rep.">
        <title>Draft genome of Tanacetum cinerariifolium, the natural source of mosquito coil.</title>
        <authorList>
            <person name="Yamashiro T."/>
            <person name="Shiraishi A."/>
            <person name="Satake H."/>
            <person name="Nakayama K."/>
        </authorList>
    </citation>
    <scope>NUCLEOTIDE SEQUENCE</scope>
</reference>
<feature type="non-terminal residue" evidence="2">
    <location>
        <position position="1"/>
    </location>
</feature>
<comment type="caution">
    <text evidence="2">The sequence shown here is derived from an EMBL/GenBank/DDBJ whole genome shotgun (WGS) entry which is preliminary data.</text>
</comment>
<evidence type="ECO:0000313" key="2">
    <source>
        <dbReference type="EMBL" id="GFD04472.1"/>
    </source>
</evidence>
<dbReference type="EMBL" id="BKCJ011212004">
    <property type="protein sequence ID" value="GFD04472.1"/>
    <property type="molecule type" value="Genomic_DNA"/>
</dbReference>
<feature type="region of interest" description="Disordered" evidence="1">
    <location>
        <begin position="82"/>
        <end position="122"/>
    </location>
</feature>
<accession>A0A699T1Z8</accession>